<dbReference type="PANTHER" id="PTHR36456">
    <property type="entry name" value="UPF0232 PROTEIN SCO3875"/>
    <property type="match status" value="1"/>
</dbReference>
<name>A0ABT1G3W9_9CORY</name>
<comment type="caution">
    <text evidence="2">The sequence shown here is derived from an EMBL/GenBank/DDBJ whole genome shotgun (WGS) entry which is preliminary data.</text>
</comment>
<proteinExistence type="predicted"/>
<dbReference type="EMBL" id="JAMFTQ010000016">
    <property type="protein sequence ID" value="MCP1388477.1"/>
    <property type="molecule type" value="Genomic_DNA"/>
</dbReference>
<dbReference type="Proteomes" id="UP001204000">
    <property type="component" value="Unassembled WGS sequence"/>
</dbReference>
<dbReference type="PANTHER" id="PTHR36456:SF1">
    <property type="entry name" value="UPF0232 PROTEIN SCO3875"/>
    <property type="match status" value="1"/>
</dbReference>
<protein>
    <submittedName>
        <fullName evidence="2">DciA family protein</fullName>
    </submittedName>
</protein>
<gene>
    <name evidence="2" type="ORF">M5J20_09825</name>
</gene>
<accession>A0ABT1G3W9</accession>
<reference evidence="2" key="1">
    <citation type="submission" date="2022-05" db="EMBL/GenBank/DDBJ databases">
        <title>Corynebacterium sp. TA-R-1 sp. nov., isolated from human feces.</title>
        <authorList>
            <person name="Shamsuzzaman M."/>
            <person name="Dahal R.H."/>
        </authorList>
    </citation>
    <scope>NUCLEOTIDE SEQUENCE</scope>
    <source>
        <strain evidence="2">TA-R-1</strain>
    </source>
</reference>
<dbReference type="Pfam" id="PF05258">
    <property type="entry name" value="DciA"/>
    <property type="match status" value="1"/>
</dbReference>
<dbReference type="InterPro" id="IPR007922">
    <property type="entry name" value="DciA-like"/>
</dbReference>
<evidence type="ECO:0000313" key="2">
    <source>
        <dbReference type="EMBL" id="MCP1388477.1"/>
    </source>
</evidence>
<sequence length="194" mass="20772">MARRRGVRLPDLSRQGTSVVPRRSVGKGAGALGSAPSGAQVPGLSLLDGGVSGATGRSPRPARGRPTGLDGRALPKPNRVTSFGALVGKEIRQRDWTEQMAYGWVMGNWESLVGAKIAQHTTVEMIKGGEVHISCDTTAWATQLKYMQSTVLRAVSEKVGPDVITKLHVYGPKTKSWRHGPLHVKGRGPRDTYG</sequence>
<evidence type="ECO:0000313" key="3">
    <source>
        <dbReference type="Proteomes" id="UP001204000"/>
    </source>
</evidence>
<evidence type="ECO:0000256" key="1">
    <source>
        <dbReference type="SAM" id="MobiDB-lite"/>
    </source>
</evidence>
<organism evidence="2 3">
    <name type="scientific">Corynebacterium stercoris</name>
    <dbReference type="NCBI Taxonomy" id="2943490"/>
    <lineage>
        <taxon>Bacteria</taxon>
        <taxon>Bacillati</taxon>
        <taxon>Actinomycetota</taxon>
        <taxon>Actinomycetes</taxon>
        <taxon>Mycobacteriales</taxon>
        <taxon>Corynebacteriaceae</taxon>
        <taxon>Corynebacterium</taxon>
    </lineage>
</organism>
<dbReference type="RefSeq" id="WP_253579145.1">
    <property type="nucleotide sequence ID" value="NZ_JAMFTQ010000016.1"/>
</dbReference>
<feature type="region of interest" description="Disordered" evidence="1">
    <location>
        <begin position="1"/>
        <end position="75"/>
    </location>
</feature>
<keyword evidence="3" id="KW-1185">Reference proteome</keyword>